<feature type="region of interest" description="Disordered" evidence="8">
    <location>
        <begin position="260"/>
        <end position="310"/>
    </location>
</feature>
<evidence type="ECO:0000256" key="8">
    <source>
        <dbReference type="SAM" id="MobiDB-lite"/>
    </source>
</evidence>
<comment type="subcellular location">
    <subcellularLocation>
        <location evidence="1">Nucleus</location>
    </subcellularLocation>
</comment>
<feature type="region of interest" description="Disordered" evidence="8">
    <location>
        <begin position="787"/>
        <end position="811"/>
    </location>
</feature>
<feature type="compositionally biased region" description="Polar residues" evidence="8">
    <location>
        <begin position="191"/>
        <end position="201"/>
    </location>
</feature>
<dbReference type="FunFam" id="1.10.720.30:FF:000002">
    <property type="entry name" value="Myocardin related transcription factor A"/>
    <property type="match status" value="1"/>
</dbReference>
<feature type="compositionally biased region" description="Basic and acidic residues" evidence="8">
    <location>
        <begin position="490"/>
        <end position="502"/>
    </location>
</feature>
<evidence type="ECO:0000313" key="11">
    <source>
        <dbReference type="Proteomes" id="UP000472270"/>
    </source>
</evidence>
<evidence type="ECO:0000256" key="7">
    <source>
        <dbReference type="PROSITE-ProRule" id="PRU00401"/>
    </source>
</evidence>
<dbReference type="SMART" id="SM00707">
    <property type="entry name" value="RPEL"/>
    <property type="match status" value="3"/>
</dbReference>
<dbReference type="Proteomes" id="UP000472270">
    <property type="component" value="Unassembled WGS sequence"/>
</dbReference>
<feature type="compositionally biased region" description="Basic and acidic residues" evidence="8">
    <location>
        <begin position="272"/>
        <end position="286"/>
    </location>
</feature>
<evidence type="ECO:0000256" key="4">
    <source>
        <dbReference type="ARBA" id="ARBA00023054"/>
    </source>
</evidence>
<feature type="region of interest" description="Disordered" evidence="8">
    <location>
        <begin position="438"/>
        <end position="524"/>
    </location>
</feature>
<dbReference type="Gene3D" id="6.10.150.10">
    <property type="match status" value="1"/>
</dbReference>
<evidence type="ECO:0000256" key="1">
    <source>
        <dbReference type="ARBA" id="ARBA00004123"/>
    </source>
</evidence>
<feature type="domain" description="SAP" evidence="9">
    <location>
        <begin position="401"/>
        <end position="435"/>
    </location>
</feature>
<feature type="repeat" description="RPEL" evidence="7">
    <location>
        <begin position="45"/>
        <end position="70"/>
    </location>
</feature>
<feature type="region of interest" description="Disordered" evidence="8">
    <location>
        <begin position="180"/>
        <end position="208"/>
    </location>
</feature>
<feature type="repeat" description="RPEL" evidence="7">
    <location>
        <begin position="89"/>
        <end position="114"/>
    </location>
</feature>
<dbReference type="Gene3D" id="6.10.140.2040">
    <property type="match status" value="1"/>
</dbReference>
<dbReference type="GO" id="GO:0003713">
    <property type="term" value="F:transcription coactivator activity"/>
    <property type="evidence" value="ECO:0007669"/>
    <property type="project" value="UniProtKB-ARBA"/>
</dbReference>
<accession>A0A673JQ66</accession>
<feature type="compositionally biased region" description="Polar residues" evidence="8">
    <location>
        <begin position="438"/>
        <end position="489"/>
    </location>
</feature>
<dbReference type="PANTHER" id="PTHR22793:SF5">
    <property type="entry name" value="MYOCARDIN-RELATED TRANSCRIPTION FACTOR B"/>
    <property type="match status" value="1"/>
</dbReference>
<feature type="region of interest" description="Disordered" evidence="8">
    <location>
        <begin position="1"/>
        <end position="21"/>
    </location>
</feature>
<dbReference type="Gene3D" id="1.10.720.30">
    <property type="entry name" value="SAP domain"/>
    <property type="match status" value="1"/>
</dbReference>
<dbReference type="SMART" id="SM00513">
    <property type="entry name" value="SAP"/>
    <property type="match status" value="1"/>
</dbReference>
<protein>
    <recommendedName>
        <fullName evidence="9">SAP domain-containing protein</fullName>
    </recommendedName>
</protein>
<keyword evidence="2" id="KW-0677">Repeat</keyword>
<dbReference type="PROSITE" id="PS50800">
    <property type="entry name" value="SAP"/>
    <property type="match status" value="1"/>
</dbReference>
<dbReference type="Pfam" id="PF02755">
    <property type="entry name" value="RPEL"/>
    <property type="match status" value="2"/>
</dbReference>
<keyword evidence="3" id="KW-0805">Transcription regulation</keyword>
<gene>
    <name evidence="10" type="primary">mrtfb</name>
</gene>
<keyword evidence="4" id="KW-0175">Coiled coil</keyword>
<dbReference type="PANTHER" id="PTHR22793">
    <property type="entry name" value="MYOCARDIN-RELATED TRANSCRIPTION FACTOR-RELATED"/>
    <property type="match status" value="1"/>
</dbReference>
<dbReference type="AlphaFoldDB" id="A0A673JQ66"/>
<evidence type="ECO:0000256" key="5">
    <source>
        <dbReference type="ARBA" id="ARBA00023163"/>
    </source>
</evidence>
<dbReference type="SUPFAM" id="SSF68906">
    <property type="entry name" value="SAP domain"/>
    <property type="match status" value="1"/>
</dbReference>
<name>A0A673JQ66_9TELE</name>
<dbReference type="InterPro" id="IPR043451">
    <property type="entry name" value="Myocardin-like"/>
</dbReference>
<dbReference type="GO" id="GO:0045944">
    <property type="term" value="P:positive regulation of transcription by RNA polymerase II"/>
    <property type="evidence" value="ECO:0007669"/>
    <property type="project" value="TreeGrafter"/>
</dbReference>
<evidence type="ECO:0000256" key="2">
    <source>
        <dbReference type="ARBA" id="ARBA00022737"/>
    </source>
</evidence>
<dbReference type="InterPro" id="IPR036361">
    <property type="entry name" value="SAP_dom_sf"/>
</dbReference>
<feature type="repeat" description="RPEL" evidence="7">
    <location>
        <begin position="133"/>
        <end position="158"/>
    </location>
</feature>
<dbReference type="PROSITE" id="PS51073">
    <property type="entry name" value="RPEL"/>
    <property type="match status" value="3"/>
</dbReference>
<sequence>MEVQGDAGIGGLLAPSPQSEAVTHEMGELSLHPSQRLPPLNERKNVLQLRLQQRRTREQLVDQGIMPPLKSPAAFHEQIRSLERARTENFLKHKIRSRPERAELVRMHILQETVAVPSLQATQLRLKRARLADDLNEKIAQRPGPMELVEKNILPVDSSVKEAIIDGQMQYPRTLEELADEDSGDAFSPEQPASQESQGSAASPGEVRAIEESSPLPNNLLQVVLPPPFHFRDKTLRAHQPVSPPPPIPQLVTLAPVKSGPTLVKQSQPKLPGDKSRSKKSKEAKPRVKKLKYHQYIPPDQKQEPNQAPMDSSYARLLQQQQLFLQLQILSQQQQQHYNYQTILPAPLKPVIEGQNSSATVAISSTSSLPASIVVSLPTATPVRPNSTLSNRKAGTLPANLEEMKVAELKIELKLRGLPVSGTKIDLIERLKPFQENNVTTAPNNCTGPSTQPCSTPMEVSSTTTTLSPIQQPSAYLSSTPPVSPGSSELHSKQDASTERQAEGQNRSLVKAAPVPEEQDRRLHEKERQIKELLRKLEQEQKLVEELKMQLEVEKRSGPVIPPAENNTSSPATMLASVKTENTVPPNCTLSSHTTPMLLKLEEAHPNKVTATPLHQFIISHQGLPQVMGQPQTLLTTSHGGTQILLPVPLANNTTTIQLPNTNVKLQVTQNFSMSQQMDDLFDILIESGEITPFSQQDPSVPKLMPVTASITTLPINTALSRPPAQVQMAPPPALMLEPMPSLASLDSDNQLEALLEGTLVGDAEPEQRTLGLLEELQNQILEQSNSPMDTSELGFTDPPPPSSSSLSFSLQDTGLDNMEWLDLTMPGPIGGLNPLGITSEFLDTHDLQLHWE</sequence>
<keyword evidence="6" id="KW-0539">Nucleus</keyword>
<dbReference type="InterPro" id="IPR004018">
    <property type="entry name" value="RPEL_repeat"/>
</dbReference>
<dbReference type="Pfam" id="PF02037">
    <property type="entry name" value="SAP"/>
    <property type="match status" value="1"/>
</dbReference>
<evidence type="ECO:0000256" key="6">
    <source>
        <dbReference type="ARBA" id="ARBA00023242"/>
    </source>
</evidence>
<proteinExistence type="predicted"/>
<evidence type="ECO:0000259" key="9">
    <source>
        <dbReference type="PROSITE" id="PS50800"/>
    </source>
</evidence>
<evidence type="ECO:0000313" key="10">
    <source>
        <dbReference type="Ensembl" id="ENSSRHP00000054042.1"/>
    </source>
</evidence>
<organism evidence="10 11">
    <name type="scientific">Sinocyclocheilus rhinocerous</name>
    <dbReference type="NCBI Taxonomy" id="307959"/>
    <lineage>
        <taxon>Eukaryota</taxon>
        <taxon>Metazoa</taxon>
        <taxon>Chordata</taxon>
        <taxon>Craniata</taxon>
        <taxon>Vertebrata</taxon>
        <taxon>Euteleostomi</taxon>
        <taxon>Actinopterygii</taxon>
        <taxon>Neopterygii</taxon>
        <taxon>Teleostei</taxon>
        <taxon>Ostariophysi</taxon>
        <taxon>Cypriniformes</taxon>
        <taxon>Cyprinidae</taxon>
        <taxon>Cyprininae</taxon>
        <taxon>Sinocyclocheilus</taxon>
    </lineage>
</organism>
<dbReference type="GO" id="GO:0005634">
    <property type="term" value="C:nucleus"/>
    <property type="evidence" value="ECO:0007669"/>
    <property type="project" value="UniProtKB-SubCell"/>
</dbReference>
<evidence type="ECO:0000256" key="3">
    <source>
        <dbReference type="ARBA" id="ARBA00023015"/>
    </source>
</evidence>
<dbReference type="InterPro" id="IPR003034">
    <property type="entry name" value="SAP_dom"/>
</dbReference>
<keyword evidence="11" id="KW-1185">Reference proteome</keyword>
<dbReference type="GO" id="GO:0051145">
    <property type="term" value="P:smooth muscle cell differentiation"/>
    <property type="evidence" value="ECO:0007669"/>
    <property type="project" value="TreeGrafter"/>
</dbReference>
<reference evidence="10" key="2">
    <citation type="submission" date="2025-09" db="UniProtKB">
        <authorList>
            <consortium name="Ensembl"/>
        </authorList>
    </citation>
    <scope>IDENTIFICATION</scope>
</reference>
<reference evidence="10" key="1">
    <citation type="submission" date="2025-08" db="UniProtKB">
        <authorList>
            <consortium name="Ensembl"/>
        </authorList>
    </citation>
    <scope>IDENTIFICATION</scope>
</reference>
<dbReference type="Ensembl" id="ENSSRHT00000055568.1">
    <property type="protein sequence ID" value="ENSSRHP00000054042.1"/>
    <property type="gene ID" value="ENSSRHG00000027235.1"/>
</dbReference>
<keyword evidence="5" id="KW-0804">Transcription</keyword>